<dbReference type="OMA" id="DEKHETG"/>
<dbReference type="InterPro" id="IPR009057">
    <property type="entry name" value="Homeodomain-like_sf"/>
</dbReference>
<comment type="similarity">
    <text evidence="2">Belongs to the HD-ZIP homeobox family. Class II subfamily.</text>
</comment>
<evidence type="ECO:0000256" key="8">
    <source>
        <dbReference type="PROSITE-ProRule" id="PRU00108"/>
    </source>
</evidence>
<evidence type="ECO:0000256" key="9">
    <source>
        <dbReference type="RuleBase" id="RU000682"/>
    </source>
</evidence>
<dbReference type="PROSITE" id="PS00027">
    <property type="entry name" value="HOMEOBOX_1"/>
    <property type="match status" value="1"/>
</dbReference>
<dbReference type="OrthoDB" id="6159439at2759"/>
<dbReference type="GO" id="GO:0043565">
    <property type="term" value="F:sequence-specific DNA binding"/>
    <property type="evidence" value="ECO:0007669"/>
    <property type="project" value="InterPro"/>
</dbReference>
<dbReference type="PROSITE" id="PS50071">
    <property type="entry name" value="HOMEOBOX_2"/>
    <property type="match status" value="1"/>
</dbReference>
<reference evidence="10" key="1">
    <citation type="journal article" date="2014" name="Nat. Commun.">
        <title>The tobacco genome sequence and its comparison with those of tomato and potato.</title>
        <authorList>
            <person name="Sierro N."/>
            <person name="Battey J.N."/>
            <person name="Ouadi S."/>
            <person name="Bakaher N."/>
            <person name="Bovet L."/>
            <person name="Willig A."/>
            <person name="Goepfert S."/>
            <person name="Peitsch M.C."/>
            <person name="Ivanov N.V."/>
        </authorList>
    </citation>
    <scope>NUCLEOTIDE SEQUENCE [LARGE SCALE GENOMIC DNA]</scope>
</reference>
<evidence type="ECO:0000256" key="5">
    <source>
        <dbReference type="ARBA" id="ARBA00023155"/>
    </source>
</evidence>
<dbReference type="Gene3D" id="1.10.10.60">
    <property type="entry name" value="Homeodomain-like"/>
    <property type="match status" value="1"/>
</dbReference>
<dbReference type="GO" id="GO:0000981">
    <property type="term" value="F:DNA-binding transcription factor activity, RNA polymerase II-specific"/>
    <property type="evidence" value="ECO:0007669"/>
    <property type="project" value="InterPro"/>
</dbReference>
<dbReference type="Pfam" id="PF00046">
    <property type="entry name" value="Homeodomain"/>
    <property type="match status" value="1"/>
</dbReference>
<keyword evidence="4 8" id="KW-0238">DNA-binding</keyword>
<protein>
    <submittedName>
        <fullName evidence="11">Uncharacterized protein LOC107766641</fullName>
    </submittedName>
</protein>
<evidence type="ECO:0000256" key="2">
    <source>
        <dbReference type="ARBA" id="ARBA00006074"/>
    </source>
</evidence>
<dbReference type="InterPro" id="IPR003106">
    <property type="entry name" value="Leu_zip_homeo"/>
</dbReference>
<dbReference type="InterPro" id="IPR050762">
    <property type="entry name" value="HD-ZIP_Homeobox_LZ_Class_II"/>
</dbReference>
<dbReference type="SMART" id="SM00389">
    <property type="entry name" value="HOX"/>
    <property type="match status" value="1"/>
</dbReference>
<comment type="subcellular location">
    <subcellularLocation>
        <location evidence="1 8 9">Nucleus</location>
    </subcellularLocation>
</comment>
<dbReference type="SMART" id="SM00340">
    <property type="entry name" value="HALZ"/>
    <property type="match status" value="1"/>
</dbReference>
<keyword evidence="3" id="KW-0805">Transcription regulation</keyword>
<accession>A0A1S3XLX2</accession>
<dbReference type="InterPro" id="IPR001356">
    <property type="entry name" value="HD"/>
</dbReference>
<dbReference type="PANTHER" id="PTHR45714:SF72">
    <property type="entry name" value="HOMEOBOX-LEUCINE ZIPPER PROTEIN HOX26-RELATED"/>
    <property type="match status" value="1"/>
</dbReference>
<sequence>MKSPLNISKSFSGKQGGKSNKVIVQNIISLYAMGNDNETCDTRLTLGLVTSDLLPKQNQLEEHKKIICLDLSIPLHSSDMEEKKTEGSTSKNCKNDLRQAPNSTSPRNFNNFDNESKKNGMRKKLRLTKEQSTLLEESFKRHTTLAMGQKQELAAKLKLKPRQVEVWFQNRRARTKLKQTEVDCEFLKKCCQNLNDENSRLKKELQELRSIKIDQWASPFHLRLPKIRTIALCPSCQKTENIKSEQKHCDLDCGNQKVASDAMSKEANSDTILVKEKNK</sequence>
<dbReference type="CDD" id="cd00086">
    <property type="entry name" value="homeodomain"/>
    <property type="match status" value="1"/>
</dbReference>
<proteinExistence type="inferred from homology"/>
<name>A0A1S3XLX2_TOBAC</name>
<keyword evidence="10" id="KW-1185">Reference proteome</keyword>
<dbReference type="Proteomes" id="UP000790787">
    <property type="component" value="Chromosome 10"/>
</dbReference>
<dbReference type="SUPFAM" id="SSF46689">
    <property type="entry name" value="Homeodomain-like"/>
    <property type="match status" value="1"/>
</dbReference>
<gene>
    <name evidence="11" type="primary">LOC107766641</name>
</gene>
<organism evidence="10 11">
    <name type="scientific">Nicotiana tabacum</name>
    <name type="common">Common tobacco</name>
    <dbReference type="NCBI Taxonomy" id="4097"/>
    <lineage>
        <taxon>Eukaryota</taxon>
        <taxon>Viridiplantae</taxon>
        <taxon>Streptophyta</taxon>
        <taxon>Embryophyta</taxon>
        <taxon>Tracheophyta</taxon>
        <taxon>Spermatophyta</taxon>
        <taxon>Magnoliopsida</taxon>
        <taxon>eudicotyledons</taxon>
        <taxon>Gunneridae</taxon>
        <taxon>Pentapetalae</taxon>
        <taxon>asterids</taxon>
        <taxon>lamiids</taxon>
        <taxon>Solanales</taxon>
        <taxon>Solanaceae</taxon>
        <taxon>Nicotianoideae</taxon>
        <taxon>Nicotianeae</taxon>
        <taxon>Nicotiana</taxon>
    </lineage>
</organism>
<keyword evidence="7 8" id="KW-0539">Nucleus</keyword>
<dbReference type="Pfam" id="PF02183">
    <property type="entry name" value="HALZ"/>
    <property type="match status" value="1"/>
</dbReference>
<dbReference type="GeneID" id="107766641"/>
<dbReference type="PaxDb" id="4097-A0A1S3XLX2"/>
<reference evidence="11" key="2">
    <citation type="submission" date="2025-08" db="UniProtKB">
        <authorList>
            <consortium name="RefSeq"/>
        </authorList>
    </citation>
    <scope>IDENTIFICATION</scope>
    <source>
        <tissue evidence="11">Leaf</tissue>
    </source>
</reference>
<keyword evidence="5 8" id="KW-0371">Homeobox</keyword>
<keyword evidence="6" id="KW-0804">Transcription</keyword>
<dbReference type="RefSeq" id="XP_016440936.1">
    <property type="nucleotide sequence ID" value="XM_016585450.1"/>
</dbReference>
<evidence type="ECO:0000313" key="10">
    <source>
        <dbReference type="Proteomes" id="UP000790787"/>
    </source>
</evidence>
<evidence type="ECO:0000256" key="1">
    <source>
        <dbReference type="ARBA" id="ARBA00004123"/>
    </source>
</evidence>
<dbReference type="KEGG" id="nta:107766641"/>
<dbReference type="PANTHER" id="PTHR45714">
    <property type="entry name" value="HOMEOBOX-LEUCINE ZIPPER PROTEIN HAT14"/>
    <property type="match status" value="1"/>
</dbReference>
<dbReference type="RefSeq" id="XP_016440936.2">
    <property type="nucleotide sequence ID" value="XM_016585450.2"/>
</dbReference>
<dbReference type="InterPro" id="IPR017970">
    <property type="entry name" value="Homeobox_CS"/>
</dbReference>
<evidence type="ECO:0000256" key="3">
    <source>
        <dbReference type="ARBA" id="ARBA00023015"/>
    </source>
</evidence>
<dbReference type="AlphaFoldDB" id="A0A1S3XLX2"/>
<evidence type="ECO:0000256" key="6">
    <source>
        <dbReference type="ARBA" id="ARBA00023163"/>
    </source>
</evidence>
<evidence type="ECO:0000256" key="7">
    <source>
        <dbReference type="ARBA" id="ARBA00023242"/>
    </source>
</evidence>
<evidence type="ECO:0000313" key="11">
    <source>
        <dbReference type="RefSeq" id="XP_016440936.2"/>
    </source>
</evidence>
<evidence type="ECO:0000256" key="4">
    <source>
        <dbReference type="ARBA" id="ARBA00023125"/>
    </source>
</evidence>
<dbReference type="GO" id="GO:0005634">
    <property type="term" value="C:nucleus"/>
    <property type="evidence" value="ECO:0007669"/>
    <property type="project" value="UniProtKB-SubCell"/>
</dbReference>